<evidence type="ECO:0000313" key="2">
    <source>
        <dbReference type="EMBL" id="KAH8024114.1"/>
    </source>
</evidence>
<dbReference type="EMBL" id="JABSTU010000008">
    <property type="protein sequence ID" value="KAH8024114.1"/>
    <property type="molecule type" value="Genomic_DNA"/>
</dbReference>
<reference evidence="2" key="1">
    <citation type="journal article" date="2020" name="Cell">
        <title>Large-Scale Comparative Analyses of Tick Genomes Elucidate Their Genetic Diversity and Vector Capacities.</title>
        <authorList>
            <consortium name="Tick Genome and Microbiome Consortium (TIGMIC)"/>
            <person name="Jia N."/>
            <person name="Wang J."/>
            <person name="Shi W."/>
            <person name="Du L."/>
            <person name="Sun Y."/>
            <person name="Zhan W."/>
            <person name="Jiang J.F."/>
            <person name="Wang Q."/>
            <person name="Zhang B."/>
            <person name="Ji P."/>
            <person name="Bell-Sakyi L."/>
            <person name="Cui X.M."/>
            <person name="Yuan T.T."/>
            <person name="Jiang B.G."/>
            <person name="Yang W.F."/>
            <person name="Lam T.T."/>
            <person name="Chang Q.C."/>
            <person name="Ding S.J."/>
            <person name="Wang X.J."/>
            <person name="Zhu J.G."/>
            <person name="Ruan X.D."/>
            <person name="Zhao L."/>
            <person name="Wei J.T."/>
            <person name="Ye R.Z."/>
            <person name="Que T.C."/>
            <person name="Du C.H."/>
            <person name="Zhou Y.H."/>
            <person name="Cheng J.X."/>
            <person name="Dai P.F."/>
            <person name="Guo W.B."/>
            <person name="Han X.H."/>
            <person name="Huang E.J."/>
            <person name="Li L.F."/>
            <person name="Wei W."/>
            <person name="Gao Y.C."/>
            <person name="Liu J.Z."/>
            <person name="Shao H.Z."/>
            <person name="Wang X."/>
            <person name="Wang C.C."/>
            <person name="Yang T.C."/>
            <person name="Huo Q.B."/>
            <person name="Li W."/>
            <person name="Chen H.Y."/>
            <person name="Chen S.E."/>
            <person name="Zhou L.G."/>
            <person name="Ni X.B."/>
            <person name="Tian J.H."/>
            <person name="Sheng Y."/>
            <person name="Liu T."/>
            <person name="Pan Y.S."/>
            <person name="Xia L.Y."/>
            <person name="Li J."/>
            <person name="Zhao F."/>
            <person name="Cao W.C."/>
        </authorList>
    </citation>
    <scope>NUCLEOTIDE SEQUENCE</scope>
    <source>
        <strain evidence="2">Rmic-2018</strain>
    </source>
</reference>
<dbReference type="AlphaFoldDB" id="A0A9J6DQH7"/>
<name>A0A9J6DQH7_RHIMP</name>
<feature type="region of interest" description="Disordered" evidence="1">
    <location>
        <begin position="69"/>
        <end position="186"/>
    </location>
</feature>
<proteinExistence type="predicted"/>
<keyword evidence="3" id="KW-1185">Reference proteome</keyword>
<accession>A0A9J6DQH7</accession>
<protein>
    <submittedName>
        <fullName evidence="2">Uncharacterized protein</fullName>
    </submittedName>
</protein>
<gene>
    <name evidence="2" type="ORF">HPB51_021735</name>
</gene>
<organism evidence="2 3">
    <name type="scientific">Rhipicephalus microplus</name>
    <name type="common">Cattle tick</name>
    <name type="synonym">Boophilus microplus</name>
    <dbReference type="NCBI Taxonomy" id="6941"/>
    <lineage>
        <taxon>Eukaryota</taxon>
        <taxon>Metazoa</taxon>
        <taxon>Ecdysozoa</taxon>
        <taxon>Arthropoda</taxon>
        <taxon>Chelicerata</taxon>
        <taxon>Arachnida</taxon>
        <taxon>Acari</taxon>
        <taxon>Parasitiformes</taxon>
        <taxon>Ixodida</taxon>
        <taxon>Ixodoidea</taxon>
        <taxon>Ixodidae</taxon>
        <taxon>Rhipicephalinae</taxon>
        <taxon>Rhipicephalus</taxon>
        <taxon>Boophilus</taxon>
    </lineage>
</organism>
<reference evidence="2" key="2">
    <citation type="submission" date="2021-09" db="EMBL/GenBank/DDBJ databases">
        <authorList>
            <person name="Jia N."/>
            <person name="Wang J."/>
            <person name="Shi W."/>
            <person name="Du L."/>
            <person name="Sun Y."/>
            <person name="Zhan W."/>
            <person name="Jiang J."/>
            <person name="Wang Q."/>
            <person name="Zhang B."/>
            <person name="Ji P."/>
            <person name="Sakyi L.B."/>
            <person name="Cui X."/>
            <person name="Yuan T."/>
            <person name="Jiang B."/>
            <person name="Yang W."/>
            <person name="Lam T.T.-Y."/>
            <person name="Chang Q."/>
            <person name="Ding S."/>
            <person name="Wang X."/>
            <person name="Zhu J."/>
            <person name="Ruan X."/>
            <person name="Zhao L."/>
            <person name="Wei J."/>
            <person name="Que T."/>
            <person name="Du C."/>
            <person name="Cheng J."/>
            <person name="Dai P."/>
            <person name="Han X."/>
            <person name="Huang E."/>
            <person name="Gao Y."/>
            <person name="Liu J."/>
            <person name="Shao H."/>
            <person name="Ye R."/>
            <person name="Li L."/>
            <person name="Wei W."/>
            <person name="Wang X."/>
            <person name="Wang C."/>
            <person name="Huo Q."/>
            <person name="Li W."/>
            <person name="Guo W."/>
            <person name="Chen H."/>
            <person name="Chen S."/>
            <person name="Zhou L."/>
            <person name="Zhou L."/>
            <person name="Ni X."/>
            <person name="Tian J."/>
            <person name="Zhou Y."/>
            <person name="Sheng Y."/>
            <person name="Liu T."/>
            <person name="Pan Y."/>
            <person name="Xia L."/>
            <person name="Li J."/>
            <person name="Zhao F."/>
            <person name="Cao W."/>
        </authorList>
    </citation>
    <scope>NUCLEOTIDE SEQUENCE</scope>
    <source>
        <strain evidence="2">Rmic-2018</strain>
        <tissue evidence="2">Larvae</tissue>
    </source>
</reference>
<sequence length="186" mass="21054">MRKTRCCYSRHCNAVSARVDEIRSKGVTAYASNERSFRWRQTKSESNTGRPTARYTEYAFFEFPAENVNLSPRAGSAPLRRHPSSGRKQGHKVNDARAALRAIAQTRQRRRVARPGNVSGVRRSDEEDARDAPPSLHAARRSHRSDHPEPPRRRNVQEQPPGTTRRAPDGARITGMRMDARGAHSF</sequence>
<comment type="caution">
    <text evidence="2">The sequence shown here is derived from an EMBL/GenBank/DDBJ whole genome shotgun (WGS) entry which is preliminary data.</text>
</comment>
<evidence type="ECO:0000313" key="3">
    <source>
        <dbReference type="Proteomes" id="UP000821866"/>
    </source>
</evidence>
<feature type="compositionally biased region" description="Basic residues" evidence="1">
    <location>
        <begin position="79"/>
        <end position="91"/>
    </location>
</feature>
<feature type="compositionally biased region" description="Basic and acidic residues" evidence="1">
    <location>
        <begin position="145"/>
        <end position="156"/>
    </location>
</feature>
<dbReference type="Proteomes" id="UP000821866">
    <property type="component" value="Chromosome 6"/>
</dbReference>
<evidence type="ECO:0000256" key="1">
    <source>
        <dbReference type="SAM" id="MobiDB-lite"/>
    </source>
</evidence>